<dbReference type="OrthoDB" id="28233at2157"/>
<dbReference type="STRING" id="572478.Vdis_1327"/>
<sequence length="83" mass="9033">MGSVVKIDNRGRIRLPGRLAKYGSVIIIDVGEYFIGIPIPKDPLTATSGIIKSEKSVGELKKEAEEEAAKDALERARRMGHAD</sequence>
<evidence type="ECO:0000313" key="3">
    <source>
        <dbReference type="Proteomes" id="UP000006681"/>
    </source>
</evidence>
<reference evidence="3" key="2">
    <citation type="journal article" date="2010" name="Stand. Genomic Sci.">
        <title>Complete genome sequence of Vulcanisaeta distributa type strain (IC-017T).</title>
        <authorList>
            <person name="Mavromatis K."/>
            <person name="Sikorski J."/>
            <person name="Pabst E."/>
            <person name="Teshima H."/>
            <person name="Lapidus A."/>
            <person name="Lucas S."/>
            <person name="Nolan M."/>
            <person name="Glavina Del Rio T."/>
            <person name="Cheng J."/>
            <person name="Bruce D."/>
            <person name="Goodwin L."/>
            <person name="Pitluck S."/>
            <person name="Liolios K."/>
            <person name="Ivanova N."/>
            <person name="Mikhailova N."/>
            <person name="Pati A."/>
            <person name="Chen A."/>
            <person name="Palaniappan K."/>
            <person name="Land M."/>
            <person name="Hauser L."/>
            <person name="Chang Y."/>
            <person name="Jeffries C."/>
            <person name="Rohde M."/>
            <person name="Spring S."/>
            <person name="Goker M."/>
            <person name="Wirth R."/>
            <person name="Woyke T."/>
            <person name="Bristow J."/>
            <person name="Eisen J."/>
            <person name="Markowitz V."/>
            <person name="Hugenholtz P."/>
            <person name="Klenk H."/>
            <person name="Kyrpides N."/>
        </authorList>
    </citation>
    <scope>NUCLEOTIDE SEQUENCE [LARGE SCALE GENOMIC DNA]</scope>
    <source>
        <strain evidence="3">DSM 14429 / JCM 11212 / NBRC 100878 / IC-017</strain>
    </source>
</reference>
<dbReference type="eggNOG" id="arCOG08216">
    <property type="taxonomic scope" value="Archaea"/>
</dbReference>
<dbReference type="EMBL" id="CP002100">
    <property type="protein sequence ID" value="ADN50713.1"/>
    <property type="molecule type" value="Genomic_DNA"/>
</dbReference>
<dbReference type="AlphaFoldDB" id="E1QRZ6"/>
<keyword evidence="3" id="KW-1185">Reference proteome</keyword>
<dbReference type="Proteomes" id="UP000006681">
    <property type="component" value="Chromosome"/>
</dbReference>
<organism evidence="2 3">
    <name type="scientific">Vulcanisaeta distributa (strain DSM 14429 / JCM 11212 / NBRC 100878 / IC-017)</name>
    <dbReference type="NCBI Taxonomy" id="572478"/>
    <lineage>
        <taxon>Archaea</taxon>
        <taxon>Thermoproteota</taxon>
        <taxon>Thermoprotei</taxon>
        <taxon>Thermoproteales</taxon>
        <taxon>Thermoproteaceae</taxon>
        <taxon>Vulcanisaeta</taxon>
    </lineage>
</organism>
<name>E1QRZ6_VULDI</name>
<accession>E1QRZ6</accession>
<dbReference type="RefSeq" id="WP_013336438.1">
    <property type="nucleotide sequence ID" value="NC_014537.1"/>
</dbReference>
<evidence type="ECO:0008006" key="4">
    <source>
        <dbReference type="Google" id="ProtNLM"/>
    </source>
</evidence>
<evidence type="ECO:0000256" key="1">
    <source>
        <dbReference type="SAM" id="MobiDB-lite"/>
    </source>
</evidence>
<gene>
    <name evidence="2" type="ordered locus">Vdis_1327</name>
</gene>
<dbReference type="HOGENOM" id="CLU_173007_1_0_2"/>
<feature type="region of interest" description="Disordered" evidence="1">
    <location>
        <begin position="59"/>
        <end position="83"/>
    </location>
</feature>
<protein>
    <recommendedName>
        <fullName evidence="4">VapB-type antitoxin</fullName>
    </recommendedName>
</protein>
<reference evidence="2 3" key="1">
    <citation type="journal article" date="2010" name="Stand. Genomic Sci.">
        <title>Complete genome sequence of Vulcanisaeta distributa type strain (IC-017).</title>
        <authorList>
            <person name="Mavromatis K."/>
            <person name="Sikorski J."/>
            <person name="Pabst E."/>
            <person name="Teshima H."/>
            <person name="Lapidus A."/>
            <person name="Lucas S."/>
            <person name="Nolan M."/>
            <person name="Glavina Del Rio T."/>
            <person name="Cheng J.F."/>
            <person name="Bruce D."/>
            <person name="Goodwin L."/>
            <person name="Pitluck S."/>
            <person name="Liolios K."/>
            <person name="Ivanova N."/>
            <person name="Mikhailova N."/>
            <person name="Pati A."/>
            <person name="Chen A."/>
            <person name="Palaniappan K."/>
            <person name="Land M."/>
            <person name="Hauser L."/>
            <person name="Chang Y.J."/>
            <person name="Jeffries C.D."/>
            <person name="Rohde M."/>
            <person name="Spring S."/>
            <person name="Goker M."/>
            <person name="Wirth R."/>
            <person name="Woyke T."/>
            <person name="Bristow J."/>
            <person name="Eisen J.A."/>
            <person name="Markowitz V."/>
            <person name="Hugenholtz P."/>
            <person name="Klenk H.P."/>
            <person name="Kyrpides N.C."/>
        </authorList>
    </citation>
    <scope>NUCLEOTIDE SEQUENCE [LARGE SCALE GENOMIC DNA]</scope>
    <source>
        <strain evidence="3">DSM 14429 / JCM 11212 / NBRC 100878 / IC-017</strain>
    </source>
</reference>
<proteinExistence type="predicted"/>
<evidence type="ECO:0000313" key="2">
    <source>
        <dbReference type="EMBL" id="ADN50713.1"/>
    </source>
</evidence>
<dbReference type="GeneID" id="9752259"/>
<dbReference type="KEGG" id="vdi:Vdis_1327"/>